<keyword evidence="3" id="KW-0614">Plasmid</keyword>
<keyword evidence="4" id="KW-1185">Reference proteome</keyword>
<dbReference type="InterPro" id="IPR036188">
    <property type="entry name" value="FAD/NAD-bd_sf"/>
</dbReference>
<dbReference type="GO" id="GO:0005737">
    <property type="term" value="C:cytoplasm"/>
    <property type="evidence" value="ECO:0007669"/>
    <property type="project" value="TreeGrafter"/>
</dbReference>
<dbReference type="Proteomes" id="UP000076088">
    <property type="component" value="Plasmid unnamed1"/>
</dbReference>
<reference evidence="3 4" key="2">
    <citation type="journal article" date="2016" name="Genome Announc.">
        <title>Complete Genome Sequence of Sphingopyxis macrogoltabida Strain 203N (NBRC 111659), a Polyethylene Glycol Degrader.</title>
        <authorList>
            <person name="Ohtsubo Y."/>
            <person name="Nonoyama S."/>
            <person name="Nagata Y."/>
            <person name="Numata M."/>
            <person name="Tsuchikane K."/>
            <person name="Hosoyama A."/>
            <person name="Yamazoe A."/>
            <person name="Tsuda M."/>
            <person name="Fujita N."/>
            <person name="Kawai F."/>
        </authorList>
    </citation>
    <scope>NUCLEOTIDE SEQUENCE [LARGE SCALE GENOMIC DNA]</scope>
    <source>
        <strain evidence="3 4">203N</strain>
    </source>
</reference>
<accession>A0AAC9AZ51</accession>
<sequence>MPPTDPWCNALLRDVGLDERWPLEPTRIQIVHIDRPASIVGDILICADPISGVYFRSQNRGQQILVGSVLAEDERETVDPDHLPAYVDDDFARLKLHALQHRLPGLSYAAAVHGYSGLYTINRSDVHPVVGPTPVGGLYVAKGCSGHGFKLAPSIGSLIAQAITGESGSFDTDVDPAFLALDRQPILLSTKTALA</sequence>
<dbReference type="Gene3D" id="3.50.50.60">
    <property type="entry name" value="FAD/NAD(P)-binding domain"/>
    <property type="match status" value="1"/>
</dbReference>
<keyword evidence="1" id="KW-0560">Oxidoreductase</keyword>
<dbReference type="InterPro" id="IPR006076">
    <property type="entry name" value="FAD-dep_OxRdtase"/>
</dbReference>
<dbReference type="GO" id="GO:0016491">
    <property type="term" value="F:oxidoreductase activity"/>
    <property type="evidence" value="ECO:0007669"/>
    <property type="project" value="UniProtKB-KW"/>
</dbReference>
<dbReference type="SUPFAM" id="SSF51905">
    <property type="entry name" value="FAD/NAD(P)-binding domain"/>
    <property type="match status" value="1"/>
</dbReference>
<evidence type="ECO:0000313" key="4">
    <source>
        <dbReference type="Proteomes" id="UP000076088"/>
    </source>
</evidence>
<reference evidence="4" key="1">
    <citation type="submission" date="2015-11" db="EMBL/GenBank/DDBJ databases">
        <title>Complete genome sequence of a polyethylene-glycol degrader Sphingopyxis macrogoltabida 203N (NBRC 111659).</title>
        <authorList>
            <person name="Yoshiyuki O."/>
            <person name="Shouta N."/>
            <person name="Nagata Y."/>
            <person name="Numata M."/>
            <person name="Tsuchikane K."/>
            <person name="Hosoyama A."/>
            <person name="Yamazoe A."/>
            <person name="Tsuda M."/>
            <person name="Fujita N."/>
            <person name="Kawai F."/>
        </authorList>
    </citation>
    <scope>NUCLEOTIDE SEQUENCE [LARGE SCALE GENOMIC DNA]</scope>
    <source>
        <strain evidence="4">203N</strain>
        <plasmid evidence="4">unnamed1</plasmid>
    </source>
</reference>
<dbReference type="PANTHER" id="PTHR13847">
    <property type="entry name" value="SARCOSINE DEHYDROGENASE-RELATED"/>
    <property type="match status" value="1"/>
</dbReference>
<name>A0AAC9AZ51_SPHMC</name>
<dbReference type="AlphaFoldDB" id="A0AAC9AZ51"/>
<protein>
    <recommendedName>
        <fullName evidence="2">FAD dependent oxidoreductase domain-containing protein</fullName>
    </recommendedName>
</protein>
<feature type="domain" description="FAD dependent oxidoreductase" evidence="2">
    <location>
        <begin position="5"/>
        <end position="161"/>
    </location>
</feature>
<evidence type="ECO:0000256" key="1">
    <source>
        <dbReference type="ARBA" id="ARBA00023002"/>
    </source>
</evidence>
<gene>
    <name evidence="3" type="ORF">ATM17_30740</name>
</gene>
<dbReference type="GO" id="GO:0032981">
    <property type="term" value="P:mitochondrial respiratory chain complex I assembly"/>
    <property type="evidence" value="ECO:0007669"/>
    <property type="project" value="TreeGrafter"/>
</dbReference>
<dbReference type="Pfam" id="PF01266">
    <property type="entry name" value="DAO"/>
    <property type="match status" value="1"/>
</dbReference>
<proteinExistence type="predicted"/>
<geneLocation type="plasmid" evidence="3 4">
    <name>unnamed1</name>
</geneLocation>
<evidence type="ECO:0000259" key="2">
    <source>
        <dbReference type="Pfam" id="PF01266"/>
    </source>
</evidence>
<evidence type="ECO:0000313" key="3">
    <source>
        <dbReference type="EMBL" id="AMU92637.1"/>
    </source>
</evidence>
<dbReference type="KEGG" id="smaz:LH19_26745"/>
<dbReference type="RefSeq" id="WP_054734732.1">
    <property type="nucleotide sequence ID" value="NZ_CP009430.1"/>
</dbReference>
<organism evidence="3 4">
    <name type="scientific">Sphingopyxis macrogoltabida</name>
    <name type="common">Sphingomonas macrogoltabidus</name>
    <dbReference type="NCBI Taxonomy" id="33050"/>
    <lineage>
        <taxon>Bacteria</taxon>
        <taxon>Pseudomonadati</taxon>
        <taxon>Pseudomonadota</taxon>
        <taxon>Alphaproteobacteria</taxon>
        <taxon>Sphingomonadales</taxon>
        <taxon>Sphingomonadaceae</taxon>
        <taxon>Sphingopyxis</taxon>
    </lineage>
</organism>
<dbReference type="PANTHER" id="PTHR13847:SF287">
    <property type="entry name" value="FAD-DEPENDENT OXIDOREDUCTASE DOMAIN-CONTAINING PROTEIN 1"/>
    <property type="match status" value="1"/>
</dbReference>
<dbReference type="EMBL" id="CP013345">
    <property type="protein sequence ID" value="AMU92637.1"/>
    <property type="molecule type" value="Genomic_DNA"/>
</dbReference>
<dbReference type="Gene3D" id="3.30.9.10">
    <property type="entry name" value="D-Amino Acid Oxidase, subunit A, domain 2"/>
    <property type="match status" value="1"/>
</dbReference>